<feature type="region of interest" description="Disordered" evidence="12">
    <location>
        <begin position="1"/>
        <end position="33"/>
    </location>
</feature>
<evidence type="ECO:0000256" key="8">
    <source>
        <dbReference type="ARBA" id="ARBA00022771"/>
    </source>
</evidence>
<name>A0A6P8URF1_GYMAC</name>
<dbReference type="PROSITE" id="PS50002">
    <property type="entry name" value="SH3"/>
    <property type="match status" value="1"/>
</dbReference>
<dbReference type="FunFam" id="3.30.60.20:FF:000022">
    <property type="entry name" value="SH3 and cysteine-rich domain-containing protein 3 isoform 2"/>
    <property type="match status" value="1"/>
</dbReference>
<feature type="domain" description="SH3" evidence="13">
    <location>
        <begin position="308"/>
        <end position="367"/>
    </location>
</feature>
<evidence type="ECO:0000256" key="10">
    <source>
        <dbReference type="ARBA" id="ARBA00023136"/>
    </source>
</evidence>
<dbReference type="GO" id="GO:0003009">
    <property type="term" value="P:skeletal muscle contraction"/>
    <property type="evidence" value="ECO:0007669"/>
    <property type="project" value="TreeGrafter"/>
</dbReference>
<dbReference type="GO" id="GO:0005737">
    <property type="term" value="C:cytoplasm"/>
    <property type="evidence" value="ECO:0007669"/>
    <property type="project" value="UniProtKB-SubCell"/>
</dbReference>
<evidence type="ECO:0000256" key="5">
    <source>
        <dbReference type="ARBA" id="ARBA00022490"/>
    </source>
</evidence>
<sequence>MAISSPLLSLHRTDEIRTSERQTKNTVRPEHHKRKLQRLKRSLSFKTKTMRSKSADNLFRNSNDNKTELLSDVSSSTGHLCNMAPPHTTHLPIPPVPPVIPSAPPPNSRSQIRNPLQVDSAGHCFMEHIFKKPMFCDVCNHMIVGMVTSPDTTTAKHVVFLAGNTAKHGLRCKACKMSLHQKCENGVGQQRCMGKLHMFAISSNVVLLFSKACGNKVDPVYEALRFGTSLAQKAKRPSGSESPQRNSTNDLDNVPEEVVAHSSRQELSRKHSDDVFTVIENGNEHYLQPERSPDDLPLEQIHLQQDVLKLNTYVALFSFTPQDSHDLEMSAGDRILVADDSNDDWWKGVIEDRIGYFPAAYVHQAGIEDQVFRCNRTFIGCKEQGQITLKEGQICVSSEGEHSGFIRVASGKKRGFVPCDVLEII</sequence>
<feature type="compositionally biased region" description="Polar residues" evidence="12">
    <location>
        <begin position="239"/>
        <end position="251"/>
    </location>
</feature>
<dbReference type="RefSeq" id="XP_034074785.1">
    <property type="nucleotide sequence ID" value="XM_034218894.1"/>
</dbReference>
<dbReference type="GO" id="GO:0044325">
    <property type="term" value="F:transmembrane transporter binding"/>
    <property type="evidence" value="ECO:0007669"/>
    <property type="project" value="TreeGrafter"/>
</dbReference>
<evidence type="ECO:0000256" key="4">
    <source>
        <dbReference type="ARBA" id="ARBA00022475"/>
    </source>
</evidence>
<dbReference type="PANTHER" id="PTHR15135">
    <property type="entry name" value="STAC"/>
    <property type="match status" value="1"/>
</dbReference>
<feature type="domain" description="Phorbol-ester/DAG-type" evidence="14">
    <location>
        <begin position="122"/>
        <end position="192"/>
    </location>
</feature>
<proteinExistence type="predicted"/>
<protein>
    <submittedName>
        <fullName evidence="16">SH3 and cysteine-rich domain-containing protein-like</fullName>
    </submittedName>
</protein>
<feature type="compositionally biased region" description="Pro residues" evidence="12">
    <location>
        <begin position="92"/>
        <end position="107"/>
    </location>
</feature>
<dbReference type="InterPro" id="IPR036028">
    <property type="entry name" value="SH3-like_dom_sf"/>
</dbReference>
<feature type="region of interest" description="Disordered" evidence="12">
    <location>
        <begin position="232"/>
        <end position="270"/>
    </location>
</feature>
<dbReference type="GeneID" id="117547980"/>
<evidence type="ECO:0000256" key="9">
    <source>
        <dbReference type="ARBA" id="ARBA00022833"/>
    </source>
</evidence>
<evidence type="ECO:0000259" key="14">
    <source>
        <dbReference type="PROSITE" id="PS50081"/>
    </source>
</evidence>
<dbReference type="Pfam" id="PF07653">
    <property type="entry name" value="SH3_2"/>
    <property type="match status" value="1"/>
</dbReference>
<dbReference type="KEGG" id="gacu:117547980"/>
<evidence type="ECO:0000256" key="6">
    <source>
        <dbReference type="ARBA" id="ARBA00022723"/>
    </source>
</evidence>
<organism evidence="15 16">
    <name type="scientific">Gymnodraco acuticeps</name>
    <name type="common">Antarctic dragonfish</name>
    <dbReference type="NCBI Taxonomy" id="8218"/>
    <lineage>
        <taxon>Eukaryota</taxon>
        <taxon>Metazoa</taxon>
        <taxon>Chordata</taxon>
        <taxon>Craniata</taxon>
        <taxon>Vertebrata</taxon>
        <taxon>Euteleostomi</taxon>
        <taxon>Actinopterygii</taxon>
        <taxon>Neopterygii</taxon>
        <taxon>Teleostei</taxon>
        <taxon>Neoteleostei</taxon>
        <taxon>Acanthomorphata</taxon>
        <taxon>Eupercaria</taxon>
        <taxon>Perciformes</taxon>
        <taxon>Notothenioidei</taxon>
        <taxon>Bathydraconidae</taxon>
        <taxon>Gymnodraco</taxon>
    </lineage>
</organism>
<dbReference type="SMART" id="SM00326">
    <property type="entry name" value="SH3"/>
    <property type="match status" value="1"/>
</dbReference>
<dbReference type="PRINTS" id="PR00499">
    <property type="entry name" value="P67PHOX"/>
</dbReference>
<keyword evidence="6" id="KW-0479">Metal-binding</keyword>
<dbReference type="InParanoid" id="A0A6P8URF1"/>
<evidence type="ECO:0000256" key="7">
    <source>
        <dbReference type="ARBA" id="ARBA00022737"/>
    </source>
</evidence>
<evidence type="ECO:0000313" key="15">
    <source>
        <dbReference type="Proteomes" id="UP000515161"/>
    </source>
</evidence>
<dbReference type="OrthoDB" id="9991832at2759"/>
<keyword evidence="4" id="KW-1003">Cell membrane</keyword>
<dbReference type="InterPro" id="IPR046349">
    <property type="entry name" value="C1-like_sf"/>
</dbReference>
<feature type="region of interest" description="Disordered" evidence="12">
    <location>
        <begin position="80"/>
        <end position="114"/>
    </location>
</feature>
<dbReference type="Pfam" id="PF00130">
    <property type="entry name" value="C1_1"/>
    <property type="match status" value="1"/>
</dbReference>
<dbReference type="PRINTS" id="PR00452">
    <property type="entry name" value="SH3DOMAIN"/>
</dbReference>
<keyword evidence="10" id="KW-0472">Membrane</keyword>
<dbReference type="InterPro" id="IPR002219">
    <property type="entry name" value="PKC_DAG/PE"/>
</dbReference>
<dbReference type="PROSITE" id="PS50081">
    <property type="entry name" value="ZF_DAG_PE_2"/>
    <property type="match status" value="1"/>
</dbReference>
<dbReference type="Gene3D" id="2.30.30.40">
    <property type="entry name" value="SH3 Domains"/>
    <property type="match status" value="1"/>
</dbReference>
<evidence type="ECO:0000256" key="12">
    <source>
        <dbReference type="SAM" id="MobiDB-lite"/>
    </source>
</evidence>
<keyword evidence="8" id="KW-0863">Zinc-finger</keyword>
<evidence type="ECO:0000256" key="3">
    <source>
        <dbReference type="ARBA" id="ARBA00022443"/>
    </source>
</evidence>
<dbReference type="Pfam" id="PF14604">
    <property type="entry name" value="SH3_9"/>
    <property type="match status" value="1"/>
</dbReference>
<dbReference type="InterPro" id="IPR039688">
    <property type="entry name" value="STAC1/2/3"/>
</dbReference>
<dbReference type="Proteomes" id="UP000515161">
    <property type="component" value="Unplaced"/>
</dbReference>
<evidence type="ECO:0000313" key="16">
    <source>
        <dbReference type="RefSeq" id="XP_034074785.1"/>
    </source>
</evidence>
<dbReference type="InterPro" id="IPR001452">
    <property type="entry name" value="SH3_domain"/>
</dbReference>
<dbReference type="AlphaFoldDB" id="A0A6P8URF1"/>
<keyword evidence="7" id="KW-0677">Repeat</keyword>
<evidence type="ECO:0000256" key="1">
    <source>
        <dbReference type="ARBA" id="ARBA00004278"/>
    </source>
</evidence>
<dbReference type="SUPFAM" id="SSF50044">
    <property type="entry name" value="SH3-domain"/>
    <property type="match status" value="1"/>
</dbReference>
<dbReference type="SUPFAM" id="SSF57889">
    <property type="entry name" value="Cysteine-rich domain"/>
    <property type="match status" value="1"/>
</dbReference>
<dbReference type="PANTHER" id="PTHR15135:SF3">
    <property type="entry name" value="SH3 AND CYSTEINE-RICH DOMAIN-CONTAINING PROTEIN"/>
    <property type="match status" value="1"/>
</dbReference>
<evidence type="ECO:0000259" key="13">
    <source>
        <dbReference type="PROSITE" id="PS50002"/>
    </source>
</evidence>
<dbReference type="GO" id="GO:0008270">
    <property type="term" value="F:zinc ion binding"/>
    <property type="evidence" value="ECO:0007669"/>
    <property type="project" value="UniProtKB-KW"/>
</dbReference>
<accession>A0A6P8URF1</accession>
<comment type="subcellular location">
    <subcellularLocation>
        <location evidence="1">Cell membrane</location>
        <location evidence="1">Sarcolemma</location>
        <topology evidence="1">Peripheral membrane protein</topology>
        <orientation evidence="1">Cytoplasmic side</orientation>
    </subcellularLocation>
    <subcellularLocation>
        <location evidence="2">Cytoplasm</location>
    </subcellularLocation>
</comment>
<reference evidence="16" key="1">
    <citation type="submission" date="2025-08" db="UniProtKB">
        <authorList>
            <consortium name="RefSeq"/>
        </authorList>
    </citation>
    <scope>IDENTIFICATION</scope>
</reference>
<dbReference type="GO" id="GO:0042383">
    <property type="term" value="C:sarcolemma"/>
    <property type="evidence" value="ECO:0007669"/>
    <property type="project" value="UniProtKB-SubCell"/>
</dbReference>
<keyword evidence="9" id="KW-0862">Zinc</keyword>
<evidence type="ECO:0000256" key="11">
    <source>
        <dbReference type="PROSITE-ProRule" id="PRU00192"/>
    </source>
</evidence>
<keyword evidence="3 11" id="KW-0728">SH3 domain</keyword>
<evidence type="ECO:0000256" key="2">
    <source>
        <dbReference type="ARBA" id="ARBA00004496"/>
    </source>
</evidence>
<keyword evidence="5" id="KW-0963">Cytoplasm</keyword>
<dbReference type="GO" id="GO:1903078">
    <property type="term" value="P:positive regulation of protein localization to plasma membrane"/>
    <property type="evidence" value="ECO:0007669"/>
    <property type="project" value="TreeGrafter"/>
</dbReference>
<keyword evidence="15" id="KW-1185">Reference proteome</keyword>
<dbReference type="Pfam" id="PF16664">
    <property type="entry name" value="STAC2_u1"/>
    <property type="match status" value="1"/>
</dbReference>
<gene>
    <name evidence="16" type="primary">LOC117547980</name>
</gene>
<dbReference type="Gene3D" id="3.30.60.20">
    <property type="match status" value="1"/>
</dbReference>
<feature type="compositionally biased region" description="Basic and acidic residues" evidence="12">
    <location>
        <begin position="11"/>
        <end position="29"/>
    </location>
</feature>